<accession>A0AAX6ENF3</accession>
<protein>
    <submittedName>
        <fullName evidence="2">Uncharacterized protein</fullName>
    </submittedName>
</protein>
<proteinExistence type="predicted"/>
<keyword evidence="3" id="KW-1185">Reference proteome</keyword>
<dbReference type="Proteomes" id="UP001140949">
    <property type="component" value="Unassembled WGS sequence"/>
</dbReference>
<reference evidence="2" key="1">
    <citation type="journal article" date="2023" name="GigaByte">
        <title>Genome assembly of the bearded iris, Iris pallida Lam.</title>
        <authorList>
            <person name="Bruccoleri R.E."/>
            <person name="Oakeley E.J."/>
            <person name="Faust A.M.E."/>
            <person name="Altorfer M."/>
            <person name="Dessus-Babus S."/>
            <person name="Burckhardt D."/>
            <person name="Oertli M."/>
            <person name="Naumann U."/>
            <person name="Petersen F."/>
            <person name="Wong J."/>
        </authorList>
    </citation>
    <scope>NUCLEOTIDE SEQUENCE</scope>
    <source>
        <strain evidence="2">GSM-AAB239-AS_SAM_17_03QT</strain>
    </source>
</reference>
<feature type="compositionally biased region" description="Basic and acidic residues" evidence="1">
    <location>
        <begin position="18"/>
        <end position="27"/>
    </location>
</feature>
<evidence type="ECO:0000313" key="2">
    <source>
        <dbReference type="EMBL" id="KAJ6805727.1"/>
    </source>
</evidence>
<gene>
    <name evidence="2" type="ORF">M6B38_178540</name>
</gene>
<evidence type="ECO:0000313" key="3">
    <source>
        <dbReference type="Proteomes" id="UP001140949"/>
    </source>
</evidence>
<dbReference type="EMBL" id="JANAVB010035220">
    <property type="protein sequence ID" value="KAJ6805727.1"/>
    <property type="molecule type" value="Genomic_DNA"/>
</dbReference>
<comment type="caution">
    <text evidence="2">The sequence shown here is derived from an EMBL/GenBank/DDBJ whole genome shotgun (WGS) entry which is preliminary data.</text>
</comment>
<feature type="region of interest" description="Disordered" evidence="1">
    <location>
        <begin position="1"/>
        <end position="29"/>
    </location>
</feature>
<dbReference type="AlphaFoldDB" id="A0AAX6ENF3"/>
<organism evidence="2 3">
    <name type="scientific">Iris pallida</name>
    <name type="common">Sweet iris</name>
    <dbReference type="NCBI Taxonomy" id="29817"/>
    <lineage>
        <taxon>Eukaryota</taxon>
        <taxon>Viridiplantae</taxon>
        <taxon>Streptophyta</taxon>
        <taxon>Embryophyta</taxon>
        <taxon>Tracheophyta</taxon>
        <taxon>Spermatophyta</taxon>
        <taxon>Magnoliopsida</taxon>
        <taxon>Liliopsida</taxon>
        <taxon>Asparagales</taxon>
        <taxon>Iridaceae</taxon>
        <taxon>Iridoideae</taxon>
        <taxon>Irideae</taxon>
        <taxon>Iris</taxon>
    </lineage>
</organism>
<reference evidence="2" key="2">
    <citation type="submission" date="2023-04" db="EMBL/GenBank/DDBJ databases">
        <authorList>
            <person name="Bruccoleri R.E."/>
            <person name="Oakeley E.J."/>
            <person name="Faust A.-M."/>
            <person name="Dessus-Babus S."/>
            <person name="Altorfer M."/>
            <person name="Burckhardt D."/>
            <person name="Oertli M."/>
            <person name="Naumann U."/>
            <person name="Petersen F."/>
            <person name="Wong J."/>
        </authorList>
    </citation>
    <scope>NUCLEOTIDE SEQUENCE</scope>
    <source>
        <strain evidence="2">GSM-AAB239-AS_SAM_17_03QT</strain>
        <tissue evidence="2">Leaf</tissue>
    </source>
</reference>
<sequence>MKNNRKIKKQEKEEEGIGETHRCRSGDSGEFSATDLCPILTKGVGRSFGDNRYLGEAVTSTNIGERRWHYDEAVALLIPVGKDSRSGLSSPDQAELR</sequence>
<evidence type="ECO:0000256" key="1">
    <source>
        <dbReference type="SAM" id="MobiDB-lite"/>
    </source>
</evidence>
<name>A0AAX6ENF3_IRIPA</name>